<protein>
    <submittedName>
        <fullName evidence="3">EamA domain-containing protein</fullName>
    </submittedName>
</protein>
<dbReference type="KEGG" id="fcs:TRV642_3803"/>
<dbReference type="RefSeq" id="WP_263361146.1">
    <property type="nucleotide sequence ID" value="NZ_OX336425.1"/>
</dbReference>
<feature type="transmembrane region" description="Helical" evidence="1">
    <location>
        <begin position="143"/>
        <end position="162"/>
    </location>
</feature>
<dbReference type="AlphaFoldDB" id="A0A9W4X7P3"/>
<evidence type="ECO:0000313" key="4">
    <source>
        <dbReference type="Proteomes" id="UP001152749"/>
    </source>
</evidence>
<dbReference type="PANTHER" id="PTHR22911">
    <property type="entry name" value="ACYL-MALONYL CONDENSING ENZYME-RELATED"/>
    <property type="match status" value="1"/>
</dbReference>
<feature type="transmembrane region" description="Helical" evidence="1">
    <location>
        <begin position="31"/>
        <end position="48"/>
    </location>
</feature>
<feature type="transmembrane region" description="Helical" evidence="1">
    <location>
        <begin position="114"/>
        <end position="131"/>
    </location>
</feature>
<dbReference type="EMBL" id="OX336425">
    <property type="protein sequence ID" value="CAI2768553.1"/>
    <property type="molecule type" value="Genomic_DNA"/>
</dbReference>
<accession>A0A9W4X7P3</accession>
<name>A0A9W4X7P3_9FLAO</name>
<feature type="transmembrane region" description="Helical" evidence="1">
    <location>
        <begin position="263"/>
        <end position="283"/>
    </location>
</feature>
<evidence type="ECO:0000256" key="1">
    <source>
        <dbReference type="SAM" id="Phobius"/>
    </source>
</evidence>
<feature type="transmembrane region" description="Helical" evidence="1">
    <location>
        <begin position="6"/>
        <end position="24"/>
    </location>
</feature>
<dbReference type="Proteomes" id="UP001152749">
    <property type="component" value="Chromosome"/>
</dbReference>
<feature type="transmembrane region" description="Helical" evidence="1">
    <location>
        <begin position="60"/>
        <end position="79"/>
    </location>
</feature>
<dbReference type="SUPFAM" id="SSF103481">
    <property type="entry name" value="Multidrug resistance efflux transporter EmrE"/>
    <property type="match status" value="1"/>
</dbReference>
<feature type="domain" description="EamA" evidence="2">
    <location>
        <begin position="2"/>
        <end position="131"/>
    </location>
</feature>
<evidence type="ECO:0000313" key="3">
    <source>
        <dbReference type="EMBL" id="CAI2768553.1"/>
    </source>
</evidence>
<keyword evidence="1" id="KW-1133">Transmembrane helix</keyword>
<proteinExistence type="predicted"/>
<dbReference type="GO" id="GO:0016020">
    <property type="term" value="C:membrane"/>
    <property type="evidence" value="ECO:0007669"/>
    <property type="project" value="InterPro"/>
</dbReference>
<feature type="transmembrane region" description="Helical" evidence="1">
    <location>
        <begin position="174"/>
        <end position="193"/>
    </location>
</feature>
<feature type="transmembrane region" description="Helical" evidence="1">
    <location>
        <begin position="91"/>
        <end position="108"/>
    </location>
</feature>
<feature type="transmembrane region" description="Helical" evidence="1">
    <location>
        <begin position="235"/>
        <end position="256"/>
    </location>
</feature>
<dbReference type="PANTHER" id="PTHR22911:SF137">
    <property type="entry name" value="SOLUTE CARRIER FAMILY 35 MEMBER G2-RELATED"/>
    <property type="match status" value="1"/>
</dbReference>
<keyword evidence="1" id="KW-0472">Membrane</keyword>
<organism evidence="3 4">
    <name type="scientific">Flavobacterium collinsii</name>
    <dbReference type="NCBI Taxonomy" id="1114861"/>
    <lineage>
        <taxon>Bacteria</taxon>
        <taxon>Pseudomonadati</taxon>
        <taxon>Bacteroidota</taxon>
        <taxon>Flavobacteriia</taxon>
        <taxon>Flavobacteriales</taxon>
        <taxon>Flavobacteriaceae</taxon>
        <taxon>Flavobacterium</taxon>
    </lineage>
</organism>
<reference evidence="3" key="1">
    <citation type="submission" date="2022-09" db="EMBL/GenBank/DDBJ databases">
        <authorList>
            <person name="Duchaud E."/>
        </authorList>
    </citation>
    <scope>NUCLEOTIDE SEQUENCE</scope>
    <source>
        <strain evidence="3">TRV642</strain>
    </source>
</reference>
<evidence type="ECO:0000259" key="2">
    <source>
        <dbReference type="Pfam" id="PF00892"/>
    </source>
</evidence>
<feature type="transmembrane region" description="Helical" evidence="1">
    <location>
        <begin position="205"/>
        <end position="223"/>
    </location>
</feature>
<keyword evidence="1" id="KW-0812">Transmembrane</keyword>
<dbReference type="InterPro" id="IPR000620">
    <property type="entry name" value="EamA_dom"/>
</dbReference>
<dbReference type="InterPro" id="IPR037185">
    <property type="entry name" value="EmrE-like"/>
</dbReference>
<dbReference type="Pfam" id="PF00892">
    <property type="entry name" value="EamA"/>
    <property type="match status" value="1"/>
</dbReference>
<sequence>MLFLVLSILCSVIVGVIFKITRKYDAHPTQIIAFNYVVALALCYFTYSPNLNEVDATAPWSIYIAIGVLLPVVFLFLVASIKNMGIVKTDAAQRLSLFIPILAAWLIFREEFNFYKVIGLIVGFLALLLILRKQSENLENKWIFPAVVLVGFGVIDILFKQIALYTTLPYPTSLFVVFCIALMVAVLISIYEIGVKKGELEPKSILFGTLVGIFNFGNILFYLKAHKAFAENPSTVFAGMNMGVIILGSLVGLVFFKEKLSKINFIGIFLALIAIVFIVLSQFK</sequence>
<gene>
    <name evidence="3" type="ORF">TRV642_3803</name>
</gene>